<dbReference type="InterPro" id="IPR056884">
    <property type="entry name" value="NPHP3-like_N"/>
</dbReference>
<protein>
    <recommendedName>
        <fullName evidence="3">Nephrocystin 3-like N-terminal domain-containing protein</fullName>
    </recommendedName>
</protein>
<dbReference type="AlphaFoldDB" id="A0A4Y7SRD5"/>
<reference evidence="4 5" key="1">
    <citation type="journal article" date="2019" name="Nat. Ecol. Evol.">
        <title>Megaphylogeny resolves global patterns of mushroom evolution.</title>
        <authorList>
            <person name="Varga T."/>
            <person name="Krizsan K."/>
            <person name="Foldi C."/>
            <person name="Dima B."/>
            <person name="Sanchez-Garcia M."/>
            <person name="Sanchez-Ramirez S."/>
            <person name="Szollosi G.J."/>
            <person name="Szarkandi J.G."/>
            <person name="Papp V."/>
            <person name="Albert L."/>
            <person name="Andreopoulos W."/>
            <person name="Angelini C."/>
            <person name="Antonin V."/>
            <person name="Barry K.W."/>
            <person name="Bougher N.L."/>
            <person name="Buchanan P."/>
            <person name="Buyck B."/>
            <person name="Bense V."/>
            <person name="Catcheside P."/>
            <person name="Chovatia M."/>
            <person name="Cooper J."/>
            <person name="Damon W."/>
            <person name="Desjardin D."/>
            <person name="Finy P."/>
            <person name="Geml J."/>
            <person name="Haridas S."/>
            <person name="Hughes K."/>
            <person name="Justo A."/>
            <person name="Karasinski D."/>
            <person name="Kautmanova I."/>
            <person name="Kiss B."/>
            <person name="Kocsube S."/>
            <person name="Kotiranta H."/>
            <person name="LaButti K.M."/>
            <person name="Lechner B.E."/>
            <person name="Liimatainen K."/>
            <person name="Lipzen A."/>
            <person name="Lukacs Z."/>
            <person name="Mihaltcheva S."/>
            <person name="Morgado L.N."/>
            <person name="Niskanen T."/>
            <person name="Noordeloos M.E."/>
            <person name="Ohm R.A."/>
            <person name="Ortiz-Santana B."/>
            <person name="Ovrebo C."/>
            <person name="Racz N."/>
            <person name="Riley R."/>
            <person name="Savchenko A."/>
            <person name="Shiryaev A."/>
            <person name="Soop K."/>
            <person name="Spirin V."/>
            <person name="Szebenyi C."/>
            <person name="Tomsovsky M."/>
            <person name="Tulloss R.E."/>
            <person name="Uehling J."/>
            <person name="Grigoriev I.V."/>
            <person name="Vagvolgyi C."/>
            <person name="Papp T."/>
            <person name="Martin F.M."/>
            <person name="Miettinen O."/>
            <person name="Hibbett D.S."/>
            <person name="Nagy L.G."/>
        </authorList>
    </citation>
    <scope>NUCLEOTIDE SEQUENCE [LARGE SCALE GENOMIC DNA]</scope>
    <source>
        <strain evidence="4 5">FP101781</strain>
    </source>
</reference>
<evidence type="ECO:0000256" key="2">
    <source>
        <dbReference type="SAM" id="MobiDB-lite"/>
    </source>
</evidence>
<dbReference type="STRING" id="71717.A0A4Y7SRD5"/>
<dbReference type="EMBL" id="QPFP01000067">
    <property type="protein sequence ID" value="TEB24430.1"/>
    <property type="molecule type" value="Genomic_DNA"/>
</dbReference>
<evidence type="ECO:0000313" key="4">
    <source>
        <dbReference type="EMBL" id="TEB24430.1"/>
    </source>
</evidence>
<keyword evidence="1" id="KW-0677">Repeat</keyword>
<dbReference type="Proteomes" id="UP000298030">
    <property type="component" value="Unassembled WGS sequence"/>
</dbReference>
<dbReference type="Gene3D" id="3.40.50.300">
    <property type="entry name" value="P-loop containing nucleotide triphosphate hydrolases"/>
    <property type="match status" value="1"/>
</dbReference>
<comment type="caution">
    <text evidence="4">The sequence shown here is derived from an EMBL/GenBank/DDBJ whole genome shotgun (WGS) entry which is preliminary data.</text>
</comment>
<sequence>MVLGSVIRCISGCRDGSVSPVDGPSAAHPPGAGSQAHPPLIPKSSLPSGSLMQMTPPAPVVSPNAGYIHESNMNSAGRDYIDNRQINHFNLEAERGLRYDLDSRQLLDELRKASFLAAISYARERAYAPRCHSKTRGLILDHLRLWSSGQGPLKEAQFLVLTAPAGHGKTAIMQSFVERLLESQTSNTQLAVASFFFKAAAPGPDQPDSLVATLAHQVAGKSLATRPHIVDAIRNDTGMFSASLGHQMKHLLAQPLASATSIDPHSTVIVAVDGLDECDGDVAQLGVIELLHTLSEITNTRVVVASRPQYPIESALKRGMSGTLHVDLNKTYGAAEDIHQFTWDQLLKTRDTHPSLHGMDPLSWPLGGDAEKIADYASGQFILADTAIRYVGDRRYDPRERLQEVLALCGGANDPSATRSAASASRGSTQPLGPLDALFTGILEKAARNAYPDLQVERGVLALASLVWILIEILPSKKRNAPCGHPISRPIPLWVIEEALGTHQGGLSRELSDLHSLLEVPQGMHGCSDIGAHHKSFLDFLGDHRRSGHLGGIPGRARSRFDEMVANSLRQMAETDVIKGLISTQPTKPHILHYLHLLCKPDVVLGSVSTKTWKALLSSLNAWETLCLQDWVLVGLREGPLYWDVKSAHEMEVARGELWGNTIPGISKEDLPDPHLVSDTNLQRLRSRFDDKESSMYKAEEFAYIPTWRSGLNVVGCSTMGFPWFPAARALAFLWTPNHRLAANHNPSLSISSQFTEPPASCTQAQIVFIVGPPGSGKRELLREAYRLHPAHSDDEASTLRGWACPVVDILIVPTMDGLSLRSMWTSGSVEEPAGAGEGPACDNKELMGEINLSHQIPVSLFQDWTECWKKKDVRNTHHPQFLFQGLHLLSPEHQDMLLDTISWEWRQSQSTARHPFFLTVTSLRTEMLAKRLPHLSGPGVYYVDMHTWKPDNAVLEGFFASWPDQKLPLPPFKLSKLARILAASPRSSSHIKKLLRLRHSPDTQWENRLDPILAAHESEAWLLIDEHLADIVTDEEGGDRDLFLERVEAQDG</sequence>
<feature type="region of interest" description="Disordered" evidence="2">
    <location>
        <begin position="18"/>
        <end position="55"/>
    </location>
</feature>
<dbReference type="PANTHER" id="PTHR10039">
    <property type="entry name" value="AMELOGENIN"/>
    <property type="match status" value="1"/>
</dbReference>
<dbReference type="Pfam" id="PF24883">
    <property type="entry name" value="NPHP3_N"/>
    <property type="match status" value="1"/>
</dbReference>
<dbReference type="InterPro" id="IPR027417">
    <property type="entry name" value="P-loop_NTPase"/>
</dbReference>
<name>A0A4Y7SRD5_COPMI</name>
<feature type="domain" description="Nephrocystin 3-like N-terminal" evidence="3">
    <location>
        <begin position="154"/>
        <end position="307"/>
    </location>
</feature>
<accession>A0A4Y7SRD5</accession>
<dbReference type="OrthoDB" id="3068236at2759"/>
<proteinExistence type="predicted"/>
<evidence type="ECO:0000259" key="3">
    <source>
        <dbReference type="Pfam" id="PF24883"/>
    </source>
</evidence>
<evidence type="ECO:0000256" key="1">
    <source>
        <dbReference type="ARBA" id="ARBA00022737"/>
    </source>
</evidence>
<keyword evidence="5" id="KW-1185">Reference proteome</keyword>
<gene>
    <name evidence="4" type="ORF">FA13DRAFT_1318672</name>
</gene>
<organism evidence="4 5">
    <name type="scientific">Coprinellus micaceus</name>
    <name type="common">Glistening ink-cap mushroom</name>
    <name type="synonym">Coprinus micaceus</name>
    <dbReference type="NCBI Taxonomy" id="71717"/>
    <lineage>
        <taxon>Eukaryota</taxon>
        <taxon>Fungi</taxon>
        <taxon>Dikarya</taxon>
        <taxon>Basidiomycota</taxon>
        <taxon>Agaricomycotina</taxon>
        <taxon>Agaricomycetes</taxon>
        <taxon>Agaricomycetidae</taxon>
        <taxon>Agaricales</taxon>
        <taxon>Agaricineae</taxon>
        <taxon>Psathyrellaceae</taxon>
        <taxon>Coprinellus</taxon>
    </lineage>
</organism>
<evidence type="ECO:0000313" key="5">
    <source>
        <dbReference type="Proteomes" id="UP000298030"/>
    </source>
</evidence>